<dbReference type="CDD" id="cd21445">
    <property type="entry name" value="SNARE_NTD_AtSYP61-like"/>
    <property type="match status" value="1"/>
</dbReference>
<evidence type="ECO:0000256" key="2">
    <source>
        <dbReference type="ARBA" id="ARBA00022448"/>
    </source>
</evidence>
<dbReference type="FunCoup" id="A9S878">
    <property type="interactions" value="3352"/>
</dbReference>
<dbReference type="Proteomes" id="UP000006727">
    <property type="component" value="Chromosome 3"/>
</dbReference>
<evidence type="ECO:0000256" key="6">
    <source>
        <dbReference type="ARBA" id="ARBA00023034"/>
    </source>
</evidence>
<dbReference type="GO" id="GO:0048278">
    <property type="term" value="P:vesicle docking"/>
    <property type="evidence" value="ECO:0000318"/>
    <property type="project" value="GO_Central"/>
</dbReference>
<dbReference type="SMART" id="SM00397">
    <property type="entry name" value="t_SNARE"/>
    <property type="match status" value="1"/>
</dbReference>
<keyword evidence="2" id="KW-0813">Transport</keyword>
<evidence type="ECO:0000259" key="10">
    <source>
        <dbReference type="PROSITE" id="PS50192"/>
    </source>
</evidence>
<proteinExistence type="inferred from homology"/>
<evidence type="ECO:0000313" key="13">
    <source>
        <dbReference type="Proteomes" id="UP000006727"/>
    </source>
</evidence>
<dbReference type="PROSITE" id="PS50192">
    <property type="entry name" value="T_SNARE"/>
    <property type="match status" value="1"/>
</dbReference>
<accession>A9S878</accession>
<dbReference type="Gramene" id="Pp3c3_31110V3.2">
    <property type="protein sequence ID" value="Pp3c3_31110V3.2"/>
    <property type="gene ID" value="Pp3c3_31110"/>
</dbReference>
<dbReference type="KEGG" id="ppp:112279288"/>
<keyword evidence="4" id="KW-0653">Protein transport</keyword>
<comment type="subcellular location">
    <subcellularLocation>
        <location evidence="8">Golgi apparatus</location>
        <location evidence="8">trans-Golgi network membrane</location>
        <topology evidence="8">Single-pass type IV membrane protein</topology>
    </subcellularLocation>
</comment>
<dbReference type="EMBL" id="ABEU02000003">
    <property type="protein sequence ID" value="PNR58208.1"/>
    <property type="molecule type" value="Genomic_DNA"/>
</dbReference>
<organism evidence="11">
    <name type="scientific">Physcomitrium patens</name>
    <name type="common">Spreading-leaved earth moss</name>
    <name type="synonym">Physcomitrella patens</name>
    <dbReference type="NCBI Taxonomy" id="3218"/>
    <lineage>
        <taxon>Eukaryota</taxon>
        <taxon>Viridiplantae</taxon>
        <taxon>Streptophyta</taxon>
        <taxon>Embryophyta</taxon>
        <taxon>Bryophyta</taxon>
        <taxon>Bryophytina</taxon>
        <taxon>Bryopsida</taxon>
        <taxon>Funariidae</taxon>
        <taxon>Funariales</taxon>
        <taxon>Funariaceae</taxon>
        <taxon>Physcomitrium</taxon>
    </lineage>
</organism>
<evidence type="ECO:0000256" key="7">
    <source>
        <dbReference type="ARBA" id="ARBA00023136"/>
    </source>
</evidence>
<dbReference type="HOGENOM" id="CLU_061883_3_0_1"/>
<dbReference type="RefSeq" id="XP_024369338.1">
    <property type="nucleotide sequence ID" value="XM_024513570.2"/>
</dbReference>
<protein>
    <recommendedName>
        <fullName evidence="10">t-SNARE coiled-coil homology domain-containing protein</fullName>
    </recommendedName>
</protein>
<dbReference type="GO" id="GO:0006886">
    <property type="term" value="P:intracellular protein transport"/>
    <property type="evidence" value="ECO:0000318"/>
    <property type="project" value="GO_Central"/>
</dbReference>
<dbReference type="FunFam" id="1.20.5.110:FF:000034">
    <property type="entry name" value="syntaxin-61 isoform X1"/>
    <property type="match status" value="1"/>
</dbReference>
<dbReference type="PaxDb" id="3218-PP1S55_214V6.1"/>
<dbReference type="GO" id="GO:0012505">
    <property type="term" value="C:endomembrane system"/>
    <property type="evidence" value="ECO:0000318"/>
    <property type="project" value="GO_Central"/>
</dbReference>
<dbReference type="GO" id="GO:0006906">
    <property type="term" value="P:vesicle fusion"/>
    <property type="evidence" value="ECO:0000318"/>
    <property type="project" value="GO_Central"/>
</dbReference>
<dbReference type="STRING" id="3218.A9S878"/>
<dbReference type="InterPro" id="IPR010989">
    <property type="entry name" value="SNARE"/>
</dbReference>
<feature type="domain" description="T-SNARE coiled-coil homology" evidence="10">
    <location>
        <begin position="149"/>
        <end position="211"/>
    </location>
</feature>
<dbReference type="SUPFAM" id="SSF47661">
    <property type="entry name" value="t-snare proteins"/>
    <property type="match status" value="1"/>
</dbReference>
<dbReference type="eggNOG" id="KOG3202">
    <property type="taxonomic scope" value="Eukaryota"/>
</dbReference>
<dbReference type="SUPFAM" id="SSF58038">
    <property type="entry name" value="SNARE fusion complex"/>
    <property type="match status" value="1"/>
</dbReference>
<dbReference type="Pfam" id="PF09177">
    <property type="entry name" value="STX6_10_61_N"/>
    <property type="match status" value="1"/>
</dbReference>
<sequence>MSASDPFYLVKDEIQDTVTKLLSTLVRWEKLPTSSTERSVIGGEMLSSCESLEWQVDELDKATSVAEKDPARFKLDAVEIKRRKSWTSSTRNQVHSITEKLQSKSLTNAGGADAPTSRPGFLRIDDQFQQAPTRSNYDSHIANESDRQELLLREQDEGLDDLSASLTHVGHVGVSIHEELSLQGQLMEKFSEDTDGTASRLDVVQKKLATVMKMAGWKGQVFMIVFLVVLLVILIFLVFSG</sequence>
<dbReference type="InterPro" id="IPR000727">
    <property type="entry name" value="T_SNARE_dom"/>
</dbReference>
<dbReference type="GO" id="GO:0005794">
    <property type="term" value="C:Golgi apparatus"/>
    <property type="evidence" value="ECO:0007669"/>
    <property type="project" value="UniProtKB-SubCell"/>
</dbReference>
<dbReference type="GO" id="GO:0000149">
    <property type="term" value="F:SNARE binding"/>
    <property type="evidence" value="ECO:0000318"/>
    <property type="project" value="GO_Central"/>
</dbReference>
<feature type="transmembrane region" description="Helical" evidence="9">
    <location>
        <begin position="221"/>
        <end position="239"/>
    </location>
</feature>
<dbReference type="Gene3D" id="1.20.5.110">
    <property type="match status" value="1"/>
</dbReference>
<keyword evidence="13" id="KW-1185">Reference proteome</keyword>
<name>A9S878_PHYPA</name>
<evidence type="ECO:0000256" key="1">
    <source>
        <dbReference type="ARBA" id="ARBA00009063"/>
    </source>
</evidence>
<dbReference type="AlphaFoldDB" id="A9S878"/>
<dbReference type="EnsemblPlants" id="Pp3c3_31110V3.2">
    <property type="protein sequence ID" value="Pp3c3_31110V3.2"/>
    <property type="gene ID" value="Pp3c3_31110"/>
</dbReference>
<reference evidence="11 13" key="2">
    <citation type="journal article" date="2018" name="Plant J.">
        <title>The Physcomitrella patens chromosome-scale assembly reveals moss genome structure and evolution.</title>
        <authorList>
            <person name="Lang D."/>
            <person name="Ullrich K.K."/>
            <person name="Murat F."/>
            <person name="Fuchs J."/>
            <person name="Jenkins J."/>
            <person name="Haas F.B."/>
            <person name="Piednoel M."/>
            <person name="Gundlach H."/>
            <person name="Van Bel M."/>
            <person name="Meyberg R."/>
            <person name="Vives C."/>
            <person name="Morata J."/>
            <person name="Symeonidi A."/>
            <person name="Hiss M."/>
            <person name="Muchero W."/>
            <person name="Kamisugi Y."/>
            <person name="Saleh O."/>
            <person name="Blanc G."/>
            <person name="Decker E.L."/>
            <person name="van Gessel N."/>
            <person name="Grimwood J."/>
            <person name="Hayes R.D."/>
            <person name="Graham S.W."/>
            <person name="Gunter L.E."/>
            <person name="McDaniel S.F."/>
            <person name="Hoernstein S.N.W."/>
            <person name="Larsson A."/>
            <person name="Li F.W."/>
            <person name="Perroud P.F."/>
            <person name="Phillips J."/>
            <person name="Ranjan P."/>
            <person name="Rokshar D.S."/>
            <person name="Rothfels C.J."/>
            <person name="Schneider L."/>
            <person name="Shu S."/>
            <person name="Stevenson D.W."/>
            <person name="Thummler F."/>
            <person name="Tillich M."/>
            <person name="Villarreal Aguilar J.C."/>
            <person name="Widiez T."/>
            <person name="Wong G.K."/>
            <person name="Wymore A."/>
            <person name="Zhang Y."/>
            <person name="Zimmer A.D."/>
            <person name="Quatrano R.S."/>
            <person name="Mayer K.F.X."/>
            <person name="Goodstein D."/>
            <person name="Casacuberta J.M."/>
            <person name="Vandepoele K."/>
            <person name="Reski R."/>
            <person name="Cuming A.C."/>
            <person name="Tuskan G.A."/>
            <person name="Maumus F."/>
            <person name="Salse J."/>
            <person name="Schmutz J."/>
            <person name="Rensing S.A."/>
        </authorList>
    </citation>
    <scope>NUCLEOTIDE SEQUENCE [LARGE SCALE GENOMIC DNA]</scope>
    <source>
        <strain evidence="12 13">cv. Gransden 2004</strain>
    </source>
</reference>
<gene>
    <name evidence="12" type="primary">LOC112279288</name>
    <name evidence="11" type="ORF">PHYPA_005203</name>
</gene>
<dbReference type="Gramene" id="Pp3c3_31110V3.1">
    <property type="protein sequence ID" value="Pp3c3_31110V3.1"/>
    <property type="gene ID" value="Pp3c3_31110"/>
</dbReference>
<keyword evidence="3 9" id="KW-0812">Transmembrane</keyword>
<keyword evidence="5 9" id="KW-1133">Transmembrane helix</keyword>
<dbReference type="OrthoDB" id="546861at2759"/>
<evidence type="ECO:0000256" key="3">
    <source>
        <dbReference type="ARBA" id="ARBA00022692"/>
    </source>
</evidence>
<keyword evidence="7 9" id="KW-0472">Membrane</keyword>
<evidence type="ECO:0000256" key="5">
    <source>
        <dbReference type="ARBA" id="ARBA00022989"/>
    </source>
</evidence>
<evidence type="ECO:0000313" key="11">
    <source>
        <dbReference type="EMBL" id="PNR58208.1"/>
    </source>
</evidence>
<dbReference type="GO" id="GO:0048193">
    <property type="term" value="P:Golgi vesicle transport"/>
    <property type="evidence" value="ECO:0007669"/>
    <property type="project" value="InterPro"/>
</dbReference>
<dbReference type="CDD" id="cd15841">
    <property type="entry name" value="SNARE_Qc"/>
    <property type="match status" value="1"/>
</dbReference>
<keyword evidence="6" id="KW-0333">Golgi apparatus</keyword>
<evidence type="ECO:0000256" key="8">
    <source>
        <dbReference type="ARBA" id="ARBA00037801"/>
    </source>
</evidence>
<comment type="similarity">
    <text evidence="1">Belongs to the syntaxin family.</text>
</comment>
<dbReference type="InterPro" id="IPR015260">
    <property type="entry name" value="Syntaxin-6/10/61_N"/>
</dbReference>
<evidence type="ECO:0000256" key="4">
    <source>
        <dbReference type="ARBA" id="ARBA00022927"/>
    </source>
</evidence>
<dbReference type="OMA" id="NSSYLRW"/>
<reference evidence="12" key="3">
    <citation type="submission" date="2020-12" db="UniProtKB">
        <authorList>
            <consortium name="EnsemblPlants"/>
        </authorList>
    </citation>
    <scope>IDENTIFICATION</scope>
</reference>
<dbReference type="Gene3D" id="1.20.58.90">
    <property type="match status" value="1"/>
</dbReference>
<dbReference type="GO" id="GO:0031201">
    <property type="term" value="C:SNARE complex"/>
    <property type="evidence" value="ECO:0000318"/>
    <property type="project" value="GO_Central"/>
</dbReference>
<dbReference type="EnsemblPlants" id="Pp3c3_31110V3.1">
    <property type="protein sequence ID" value="Pp3c3_31110V3.1"/>
    <property type="gene ID" value="Pp3c3_31110"/>
</dbReference>
<dbReference type="GeneID" id="112279288"/>
<dbReference type="FunFam" id="1.20.58.90:FF:000004">
    <property type="entry name" value="Syntaxin 10"/>
    <property type="match status" value="1"/>
</dbReference>
<reference evidence="11 13" key="1">
    <citation type="journal article" date="2008" name="Science">
        <title>The Physcomitrella genome reveals evolutionary insights into the conquest of land by plants.</title>
        <authorList>
            <person name="Rensing S."/>
            <person name="Lang D."/>
            <person name="Zimmer A."/>
            <person name="Terry A."/>
            <person name="Salamov A."/>
            <person name="Shapiro H."/>
            <person name="Nishiyama T."/>
            <person name="Perroud P.-F."/>
            <person name="Lindquist E."/>
            <person name="Kamisugi Y."/>
            <person name="Tanahashi T."/>
            <person name="Sakakibara K."/>
            <person name="Fujita T."/>
            <person name="Oishi K."/>
            <person name="Shin-I T."/>
            <person name="Kuroki Y."/>
            <person name="Toyoda A."/>
            <person name="Suzuki Y."/>
            <person name="Hashimoto A."/>
            <person name="Yamaguchi K."/>
            <person name="Sugano A."/>
            <person name="Kohara Y."/>
            <person name="Fujiyama A."/>
            <person name="Anterola A."/>
            <person name="Aoki S."/>
            <person name="Ashton N."/>
            <person name="Barbazuk W.B."/>
            <person name="Barker E."/>
            <person name="Bennetzen J."/>
            <person name="Bezanilla M."/>
            <person name="Blankenship R."/>
            <person name="Cho S.H."/>
            <person name="Dutcher S."/>
            <person name="Estelle M."/>
            <person name="Fawcett J.A."/>
            <person name="Gundlach H."/>
            <person name="Hanada K."/>
            <person name="Heyl A."/>
            <person name="Hicks K.A."/>
            <person name="Hugh J."/>
            <person name="Lohr M."/>
            <person name="Mayer K."/>
            <person name="Melkozernov A."/>
            <person name="Murata T."/>
            <person name="Nelson D."/>
            <person name="Pils B."/>
            <person name="Prigge M."/>
            <person name="Reiss B."/>
            <person name="Renner T."/>
            <person name="Rombauts S."/>
            <person name="Rushton P."/>
            <person name="Sanderfoot A."/>
            <person name="Schween G."/>
            <person name="Shiu S.-H."/>
            <person name="Stueber K."/>
            <person name="Theodoulou F.L."/>
            <person name="Tu H."/>
            <person name="Van de Peer Y."/>
            <person name="Verrier P.J."/>
            <person name="Waters E."/>
            <person name="Wood A."/>
            <person name="Yang L."/>
            <person name="Cove D."/>
            <person name="Cuming A."/>
            <person name="Hasebe M."/>
            <person name="Lucas S."/>
            <person name="Mishler D.B."/>
            <person name="Reski R."/>
            <person name="Grigoriev I."/>
            <person name="Quatrano R.S."/>
            <person name="Boore J.L."/>
        </authorList>
    </citation>
    <scope>NUCLEOTIDE SEQUENCE [LARGE SCALE GENOMIC DNA]</scope>
    <source>
        <strain evidence="12 13">cv. Gransden 2004</strain>
    </source>
</reference>
<evidence type="ECO:0000256" key="9">
    <source>
        <dbReference type="SAM" id="Phobius"/>
    </source>
</evidence>
<dbReference type="GO" id="GO:0005484">
    <property type="term" value="F:SNAP receptor activity"/>
    <property type="evidence" value="ECO:0000318"/>
    <property type="project" value="GO_Central"/>
</dbReference>
<evidence type="ECO:0000313" key="12">
    <source>
        <dbReference type="EnsemblPlants" id="Pp3c3_31110V3.1"/>
    </source>
</evidence>